<keyword evidence="2" id="KW-0436">Ligase</keyword>
<dbReference type="PRINTS" id="PR01407">
    <property type="entry name" value="BUTYPHLNCDUF"/>
</dbReference>
<dbReference type="EMBL" id="WBNN01011082">
    <property type="protein sequence ID" value="NXQ00141.1"/>
    <property type="molecule type" value="Genomic_DNA"/>
</dbReference>
<dbReference type="InterPro" id="IPR013320">
    <property type="entry name" value="ConA-like_dom_sf"/>
</dbReference>
<feature type="non-terminal residue" evidence="2">
    <location>
        <position position="1"/>
    </location>
</feature>
<dbReference type="AlphaFoldDB" id="A0A852EBD8"/>
<proteinExistence type="predicted"/>
<dbReference type="GO" id="GO:0016874">
    <property type="term" value="F:ligase activity"/>
    <property type="evidence" value="ECO:0007669"/>
    <property type="project" value="UniProtKB-KW"/>
</dbReference>
<sequence length="100" mass="11744">GVALESVPRKELLNLLRSEKVWALQLDWRGQYRAERVSPYPLALGEAPQRIRLHLDYEAGQVTFYNAKDMTQILQFEATFTEKVFPYFWVCSKDTHIRVV</sequence>
<feature type="domain" description="B30.2/SPRY" evidence="1">
    <location>
        <begin position="1"/>
        <end position="100"/>
    </location>
</feature>
<feature type="non-terminal residue" evidence="2">
    <location>
        <position position="100"/>
    </location>
</feature>
<organism evidence="2 3">
    <name type="scientific">Vidua macroura</name>
    <name type="common">Pin-tailed whydah</name>
    <dbReference type="NCBI Taxonomy" id="187451"/>
    <lineage>
        <taxon>Eukaryota</taxon>
        <taxon>Metazoa</taxon>
        <taxon>Chordata</taxon>
        <taxon>Craniata</taxon>
        <taxon>Vertebrata</taxon>
        <taxon>Euteleostomi</taxon>
        <taxon>Archelosauria</taxon>
        <taxon>Archosauria</taxon>
        <taxon>Dinosauria</taxon>
        <taxon>Saurischia</taxon>
        <taxon>Theropoda</taxon>
        <taxon>Coelurosauria</taxon>
        <taxon>Aves</taxon>
        <taxon>Neognathae</taxon>
        <taxon>Neoaves</taxon>
        <taxon>Telluraves</taxon>
        <taxon>Australaves</taxon>
        <taxon>Passeriformes</taxon>
        <taxon>Passeroidea</taxon>
        <taxon>Estrildidae</taxon>
        <taxon>Viduinae</taxon>
        <taxon>Vidua</taxon>
    </lineage>
</organism>
<dbReference type="SUPFAM" id="SSF49899">
    <property type="entry name" value="Concanavalin A-like lectins/glucanases"/>
    <property type="match status" value="1"/>
</dbReference>
<name>A0A852EBD8_VIDMA</name>
<dbReference type="InterPro" id="IPR003877">
    <property type="entry name" value="SPRY_dom"/>
</dbReference>
<comment type="caution">
    <text evidence="2">The sequence shown here is derived from an EMBL/GenBank/DDBJ whole genome shotgun (WGS) entry which is preliminary data.</text>
</comment>
<evidence type="ECO:0000313" key="2">
    <source>
        <dbReference type="EMBL" id="NXQ00141.1"/>
    </source>
</evidence>
<gene>
    <name evidence="2" type="primary">Trim7_0</name>
    <name evidence="2" type="ORF">VIDMAC_R14667</name>
</gene>
<evidence type="ECO:0000259" key="1">
    <source>
        <dbReference type="PROSITE" id="PS50188"/>
    </source>
</evidence>
<dbReference type="Proteomes" id="UP000656497">
    <property type="component" value="Unassembled WGS sequence"/>
</dbReference>
<evidence type="ECO:0000313" key="3">
    <source>
        <dbReference type="Proteomes" id="UP000656497"/>
    </source>
</evidence>
<protein>
    <submittedName>
        <fullName evidence="2">TRIM7 ligase</fullName>
    </submittedName>
</protein>
<dbReference type="PANTHER" id="PTHR24103">
    <property type="entry name" value="E3 UBIQUITIN-PROTEIN LIGASE TRIM"/>
    <property type="match status" value="1"/>
</dbReference>
<dbReference type="InterPro" id="IPR003879">
    <property type="entry name" value="Butyrophylin_SPRY"/>
</dbReference>
<dbReference type="InterPro" id="IPR043136">
    <property type="entry name" value="B30.2/SPRY_sf"/>
</dbReference>
<dbReference type="InterPro" id="IPR001870">
    <property type="entry name" value="B30.2/SPRY"/>
</dbReference>
<keyword evidence="3" id="KW-1185">Reference proteome</keyword>
<dbReference type="PROSITE" id="PS50188">
    <property type="entry name" value="B302_SPRY"/>
    <property type="match status" value="1"/>
</dbReference>
<reference evidence="2" key="1">
    <citation type="submission" date="2019-09" db="EMBL/GenBank/DDBJ databases">
        <title>Bird 10,000 Genomes (B10K) Project - Family phase.</title>
        <authorList>
            <person name="Zhang G."/>
        </authorList>
    </citation>
    <scope>NUCLEOTIDE SEQUENCE</scope>
    <source>
        <strain evidence="2">B10K-DU-002-50</strain>
        <tissue evidence="2">Muscle</tissue>
    </source>
</reference>
<accession>A0A852EBD8</accession>
<dbReference type="InterPro" id="IPR050143">
    <property type="entry name" value="TRIM/RBCC"/>
</dbReference>
<dbReference type="Gene3D" id="2.60.120.920">
    <property type="match status" value="1"/>
</dbReference>
<dbReference type="Pfam" id="PF00622">
    <property type="entry name" value="SPRY"/>
    <property type="match status" value="1"/>
</dbReference>